<dbReference type="EMBL" id="STGX01000009">
    <property type="protein sequence ID" value="THV27940.1"/>
    <property type="molecule type" value="Genomic_DNA"/>
</dbReference>
<organism evidence="1 2">
    <name type="scientific">Glycomyces paridis</name>
    <dbReference type="NCBI Taxonomy" id="2126555"/>
    <lineage>
        <taxon>Bacteria</taxon>
        <taxon>Bacillati</taxon>
        <taxon>Actinomycetota</taxon>
        <taxon>Actinomycetes</taxon>
        <taxon>Glycomycetales</taxon>
        <taxon>Glycomycetaceae</taxon>
        <taxon>Glycomyces</taxon>
    </lineage>
</organism>
<reference evidence="1 2" key="1">
    <citation type="journal article" date="2018" name="Int. J. Syst. Evol. Microbiol.">
        <title>Glycomyces paridis sp. nov., isolated from the medicinal plant Paris polyphylla.</title>
        <authorList>
            <person name="Fang X.M."/>
            <person name="Bai J.L."/>
            <person name="Su J."/>
            <person name="Zhao L.L."/>
            <person name="Liu H.Y."/>
            <person name="Ma B.P."/>
            <person name="Zhang Y.Q."/>
            <person name="Yu L.Y."/>
        </authorList>
    </citation>
    <scope>NUCLEOTIDE SEQUENCE [LARGE SCALE GENOMIC DNA]</scope>
    <source>
        <strain evidence="1 2">CPCC 204357</strain>
    </source>
</reference>
<accession>A0A4S8PCA2</accession>
<sequence>MIASSPAEPIQVAVYERLAGDAALTDLVTTIVDDADKNTPYPHVTIGESAEAPDNAHDRFGRLTVVTMHVWSTQPGYQEANRITSRIVQLLDHQALTVAGHAVVSVRAGTITRMRDPREPFARHVVVPFTIQTKQHD</sequence>
<dbReference type="Gene3D" id="3.30.2000.30">
    <property type="match status" value="1"/>
</dbReference>
<dbReference type="OrthoDB" id="7630456at2"/>
<evidence type="ECO:0000313" key="2">
    <source>
        <dbReference type="Proteomes" id="UP000305792"/>
    </source>
</evidence>
<dbReference type="InterPro" id="IPR053745">
    <property type="entry name" value="Viral_Tail_Comp_sf"/>
</dbReference>
<dbReference type="Proteomes" id="UP000305792">
    <property type="component" value="Unassembled WGS sequence"/>
</dbReference>
<evidence type="ECO:0000313" key="1">
    <source>
        <dbReference type="EMBL" id="THV27940.1"/>
    </source>
</evidence>
<keyword evidence="2" id="KW-1185">Reference proteome</keyword>
<name>A0A4S8PCA2_9ACTN</name>
<protein>
    <submittedName>
        <fullName evidence="1">DUF3168 domain-containing protein</fullName>
    </submittedName>
</protein>
<dbReference type="RefSeq" id="WP_136530173.1">
    <property type="nucleotide sequence ID" value="NZ_STGX01000009.1"/>
</dbReference>
<proteinExistence type="predicted"/>
<dbReference type="InterPro" id="IPR021508">
    <property type="entry name" value="Gp17-like"/>
</dbReference>
<comment type="caution">
    <text evidence="1">The sequence shown here is derived from an EMBL/GenBank/DDBJ whole genome shotgun (WGS) entry which is preliminary data.</text>
</comment>
<dbReference type="AlphaFoldDB" id="A0A4S8PCA2"/>
<dbReference type="Pfam" id="PF11367">
    <property type="entry name" value="Tail_completion_gp17"/>
    <property type="match status" value="1"/>
</dbReference>
<gene>
    <name evidence="1" type="ORF">E9998_13195</name>
</gene>